<keyword evidence="4 7" id="KW-0443">Lipid metabolism</keyword>
<proteinExistence type="predicted"/>
<dbReference type="SMART" id="SM00239">
    <property type="entry name" value="C2"/>
    <property type="match status" value="1"/>
</dbReference>
<comment type="function">
    <text evidence="6">The production of the second messenger molecules diacylglycerol (DAG) and inositol 1,4,5-trisphosphate (IP3) is mediated by activated phosphatidylinositol-specific phospholipase C enzymes.</text>
</comment>
<keyword evidence="12" id="KW-1185">Reference proteome</keyword>
<keyword evidence="2 7" id="KW-0378">Hydrolase</keyword>
<dbReference type="Gene3D" id="2.60.40.150">
    <property type="entry name" value="C2 domain"/>
    <property type="match status" value="1"/>
</dbReference>
<dbReference type="PANTHER" id="PTHR10336:SF36">
    <property type="entry name" value="1-PHOSPHATIDYLINOSITOL 4,5-BISPHOSPHATE PHOSPHODIESTERASE BETA-4"/>
    <property type="match status" value="1"/>
</dbReference>
<dbReference type="CDD" id="cd13360">
    <property type="entry name" value="PH_PLC_fungal"/>
    <property type="match status" value="1"/>
</dbReference>
<evidence type="ECO:0000256" key="6">
    <source>
        <dbReference type="ARBA" id="ARBA00059664"/>
    </source>
</evidence>
<evidence type="ECO:0000256" key="4">
    <source>
        <dbReference type="ARBA" id="ARBA00023098"/>
    </source>
</evidence>
<evidence type="ECO:0000256" key="3">
    <source>
        <dbReference type="ARBA" id="ARBA00022963"/>
    </source>
</evidence>
<dbReference type="GO" id="GO:0016042">
    <property type="term" value="P:lipid catabolic process"/>
    <property type="evidence" value="ECO:0007669"/>
    <property type="project" value="UniProtKB-KW"/>
</dbReference>
<dbReference type="KEGG" id="asau:88175021"/>
<dbReference type="EC" id="3.1.4.11" evidence="7"/>
<dbReference type="PROSITE" id="PS50008">
    <property type="entry name" value="PIPLC_Y_DOMAIN"/>
    <property type="match status" value="1"/>
</dbReference>
<dbReference type="Pfam" id="PF00387">
    <property type="entry name" value="PI-PLC-Y"/>
    <property type="match status" value="1"/>
</dbReference>
<dbReference type="GO" id="GO:0048015">
    <property type="term" value="P:phosphatidylinositol-mediated signaling"/>
    <property type="evidence" value="ECO:0007669"/>
    <property type="project" value="TreeGrafter"/>
</dbReference>
<dbReference type="InterPro" id="IPR000909">
    <property type="entry name" value="PLipase_C_PInositol-sp_X_dom"/>
</dbReference>
<evidence type="ECO:0000259" key="9">
    <source>
        <dbReference type="PROSITE" id="PS50004"/>
    </source>
</evidence>
<dbReference type="SMART" id="SM00149">
    <property type="entry name" value="PLCYc"/>
    <property type="match status" value="1"/>
</dbReference>
<dbReference type="CDD" id="cd00275">
    <property type="entry name" value="C2_PLC_like"/>
    <property type="match status" value="1"/>
</dbReference>
<dbReference type="InterPro" id="IPR011992">
    <property type="entry name" value="EF-hand-dom_pair"/>
</dbReference>
<dbReference type="SUPFAM" id="SSF49562">
    <property type="entry name" value="C2 domain (Calcium/lipid-binding domain, CaLB)"/>
    <property type="match status" value="1"/>
</dbReference>
<feature type="domain" description="PI-PLC Y-box" evidence="10">
    <location>
        <begin position="560"/>
        <end position="677"/>
    </location>
</feature>
<dbReference type="InterPro" id="IPR000008">
    <property type="entry name" value="C2_dom"/>
</dbReference>
<dbReference type="RefSeq" id="XP_062878981.1">
    <property type="nucleotide sequence ID" value="XM_063022911.1"/>
</dbReference>
<reference evidence="11 12" key="1">
    <citation type="submission" date="2023-10" db="EMBL/GenBank/DDBJ databases">
        <title>Draft Genome Sequence of Candida saopaulonensis from a very Premature Infant with Sepsis.</title>
        <authorList>
            <person name="Ning Y."/>
            <person name="Dai R."/>
            <person name="Xiao M."/>
            <person name="Xu Y."/>
            <person name="Yan Q."/>
            <person name="Zhang L."/>
        </authorList>
    </citation>
    <scope>NUCLEOTIDE SEQUENCE [LARGE SCALE GENOMIC DNA]</scope>
    <source>
        <strain evidence="11 12">19XY460</strain>
    </source>
</reference>
<dbReference type="InterPro" id="IPR001711">
    <property type="entry name" value="PLipase_C_Pinositol-sp_Y"/>
</dbReference>
<comment type="catalytic activity">
    <reaction evidence="1 7">
        <text>a 1,2-diacyl-sn-glycero-3-phospho-(1D-myo-inositol-4,5-bisphosphate) + H2O = 1D-myo-inositol 1,4,5-trisphosphate + a 1,2-diacyl-sn-glycerol + H(+)</text>
        <dbReference type="Rhea" id="RHEA:33179"/>
        <dbReference type="ChEBI" id="CHEBI:15377"/>
        <dbReference type="ChEBI" id="CHEBI:15378"/>
        <dbReference type="ChEBI" id="CHEBI:17815"/>
        <dbReference type="ChEBI" id="CHEBI:58456"/>
        <dbReference type="ChEBI" id="CHEBI:203600"/>
        <dbReference type="EC" id="3.1.4.11"/>
    </reaction>
</comment>
<dbReference type="Pfam" id="PF00168">
    <property type="entry name" value="C2"/>
    <property type="match status" value="1"/>
</dbReference>
<dbReference type="SMART" id="SM00148">
    <property type="entry name" value="PLCXc"/>
    <property type="match status" value="1"/>
</dbReference>
<evidence type="ECO:0000256" key="5">
    <source>
        <dbReference type="ARBA" id="ARBA00023224"/>
    </source>
</evidence>
<feature type="region of interest" description="Disordered" evidence="8">
    <location>
        <begin position="45"/>
        <end position="67"/>
    </location>
</feature>
<dbReference type="Pfam" id="PF00388">
    <property type="entry name" value="PI-PLC-X"/>
    <property type="match status" value="1"/>
</dbReference>
<dbReference type="InterPro" id="IPR037755">
    <property type="entry name" value="Plc1_PH"/>
</dbReference>
<dbReference type="InterPro" id="IPR001192">
    <property type="entry name" value="PI-PLC_fam"/>
</dbReference>
<dbReference type="CDD" id="cd08598">
    <property type="entry name" value="PI-PLC1c_yeast"/>
    <property type="match status" value="1"/>
</dbReference>
<dbReference type="AlphaFoldDB" id="A0AAX4HDI2"/>
<dbReference type="PROSITE" id="PS50004">
    <property type="entry name" value="C2"/>
    <property type="match status" value="1"/>
</dbReference>
<organism evidence="11 12">
    <name type="scientific">Australozyma saopauloensis</name>
    <dbReference type="NCBI Taxonomy" id="291208"/>
    <lineage>
        <taxon>Eukaryota</taxon>
        <taxon>Fungi</taxon>
        <taxon>Dikarya</taxon>
        <taxon>Ascomycota</taxon>
        <taxon>Saccharomycotina</taxon>
        <taxon>Pichiomycetes</taxon>
        <taxon>Metschnikowiaceae</taxon>
        <taxon>Australozyma</taxon>
    </lineage>
</organism>
<evidence type="ECO:0000313" key="12">
    <source>
        <dbReference type="Proteomes" id="UP001338582"/>
    </source>
</evidence>
<evidence type="ECO:0000256" key="2">
    <source>
        <dbReference type="ARBA" id="ARBA00022801"/>
    </source>
</evidence>
<dbReference type="GeneID" id="88175021"/>
<dbReference type="PRINTS" id="PR00390">
    <property type="entry name" value="PHPHLIPASEC"/>
</dbReference>
<dbReference type="InterPro" id="IPR017946">
    <property type="entry name" value="PLC-like_Pdiesterase_TIM-brl"/>
</dbReference>
<keyword evidence="3 7" id="KW-0442">Lipid degradation</keyword>
<dbReference type="SUPFAM" id="SSF51695">
    <property type="entry name" value="PLC-like phosphodiesterases"/>
    <property type="match status" value="1"/>
</dbReference>
<protein>
    <recommendedName>
        <fullName evidence="7">Phosphoinositide phospholipase C</fullName>
        <ecNumber evidence="7">3.1.4.11</ecNumber>
    </recommendedName>
</protein>
<evidence type="ECO:0000256" key="8">
    <source>
        <dbReference type="SAM" id="MobiDB-lite"/>
    </source>
</evidence>
<dbReference type="FunFam" id="3.20.20.190:FF:000039">
    <property type="entry name" value="Phosphoinositide phospholipase C"/>
    <property type="match status" value="1"/>
</dbReference>
<dbReference type="EMBL" id="CP138898">
    <property type="protein sequence ID" value="WPK26600.1"/>
    <property type="molecule type" value="Genomic_DNA"/>
</dbReference>
<dbReference type="Proteomes" id="UP001338582">
    <property type="component" value="Chromosome 5"/>
</dbReference>
<evidence type="ECO:0000256" key="1">
    <source>
        <dbReference type="ARBA" id="ARBA00001195"/>
    </source>
</evidence>
<dbReference type="PANTHER" id="PTHR10336">
    <property type="entry name" value="PHOSPHOINOSITIDE-SPECIFIC PHOSPHOLIPASE C FAMILY PROTEIN"/>
    <property type="match status" value="1"/>
</dbReference>
<feature type="domain" description="C2" evidence="9">
    <location>
        <begin position="677"/>
        <end position="811"/>
    </location>
</feature>
<dbReference type="GO" id="GO:0051209">
    <property type="term" value="P:release of sequestered calcium ion into cytosol"/>
    <property type="evidence" value="ECO:0007669"/>
    <property type="project" value="TreeGrafter"/>
</dbReference>
<accession>A0AAX4HDI2</accession>
<name>A0AAX4HDI2_9ASCO</name>
<keyword evidence="5" id="KW-0807">Transducer</keyword>
<dbReference type="GO" id="GO:0004435">
    <property type="term" value="F:phosphatidylinositol-4,5-bisphosphate phospholipase C activity"/>
    <property type="evidence" value="ECO:0007669"/>
    <property type="project" value="UniProtKB-EC"/>
</dbReference>
<dbReference type="Gene3D" id="3.20.20.190">
    <property type="entry name" value="Phosphatidylinositol (PI) phosphodiesterase"/>
    <property type="match status" value="1"/>
</dbReference>
<evidence type="ECO:0000313" key="11">
    <source>
        <dbReference type="EMBL" id="WPK26600.1"/>
    </source>
</evidence>
<dbReference type="PROSITE" id="PS50007">
    <property type="entry name" value="PIPLC_X_DOMAIN"/>
    <property type="match status" value="1"/>
</dbReference>
<dbReference type="Gene3D" id="1.10.238.10">
    <property type="entry name" value="EF-hand"/>
    <property type="match status" value="1"/>
</dbReference>
<gene>
    <name evidence="11" type="ORF">PUMCH_003958</name>
</gene>
<sequence length="831" mass="94747">MAELEPIQSPSEMTYCSPLAYPTKRLDSSSVEKLSKGFSSVSMGDYKNDSDANDSFSHNDENEGNESSINHVVDSHCILNRPILMTKLSHKTKKRIELTADVIQFSFSYKQISKAKSHEFSIDDVRHISDREVARHYREELGLSQECERRWISITYFDHVKQKLKCLHLVADTSHDLKKLLSTIEVFKNLKELLLKSYLVDASDLDEVRRNIISDKSVFNDKSKKQLLLFDDILKYCKRLNINLSSKRLQVLFNNAKRLHDNGLDFEEFKVFVKSLRYRSDLATIWKHLTGSKGQLNLEGFSSFLKDVQDEHLSTDEVSKIFRKFCNTNELTWTCEEFNLFLNSKYLCYTKETFRREGYYSHPLSEYYILSSHNTYLTGRQFAGESSVSGYVRALQRGCRCVEIDIWNSPDDNIEPIVTHGRTFTKGIKLADVLSTIKRYAFQSSNLPLILSLEIHCSSAAQLKAVEILQSTFGDTLVTNAITGGNVLPSPEELRNKVLVKVKKTSNLPSSIDDNGSFTTTSTTGNSFSESAESFVARSTSSSSSTKMRRKKDKLIMEELSNLGVYCQGLKFRNFSLPESKTFNHCFSLNEKALISMVKDPSKAEAVDKHNRRFLMRTYPSKYRLSSSNFIPTQFWAHGVQMVATNWQTFDVGQQINLAFFDGVSGNGYILKPSDLRRPTLKSTMRRVIQRHQKKLKFSIKIVSAQQLHRPHNIDALNPFVIFEIMGATSIDWSKDSSISNTKVVTGNGYNPIWNETFSGTIHYDCEIIFARFVVSTSASPVEPDSPKEIGTSIINIFDIKKGFRYLKLRDSCGELLLNSTLLLKIEFDTV</sequence>
<evidence type="ECO:0000256" key="7">
    <source>
        <dbReference type="RuleBase" id="RU361133"/>
    </source>
</evidence>
<dbReference type="SUPFAM" id="SSF47473">
    <property type="entry name" value="EF-hand"/>
    <property type="match status" value="1"/>
</dbReference>
<dbReference type="InterPro" id="IPR035892">
    <property type="entry name" value="C2_domain_sf"/>
</dbReference>
<evidence type="ECO:0000259" key="10">
    <source>
        <dbReference type="PROSITE" id="PS50008"/>
    </source>
</evidence>